<dbReference type="PROSITE" id="PS50141">
    <property type="entry name" value="A_DEAMIN_EDITASE"/>
    <property type="match status" value="1"/>
</dbReference>
<dbReference type="PANTHER" id="PTHR10910:SF106">
    <property type="entry name" value="ADENOSINE DEAMINASE DOMAIN-CONTAINING PROTEIN 2"/>
    <property type="match status" value="1"/>
</dbReference>
<organism evidence="3">
    <name type="scientific">Pundamilia nyererei</name>
    <dbReference type="NCBI Taxonomy" id="303518"/>
    <lineage>
        <taxon>Eukaryota</taxon>
        <taxon>Metazoa</taxon>
        <taxon>Chordata</taxon>
        <taxon>Craniata</taxon>
        <taxon>Vertebrata</taxon>
        <taxon>Euteleostomi</taxon>
        <taxon>Actinopterygii</taxon>
        <taxon>Neopterygii</taxon>
        <taxon>Teleostei</taxon>
        <taxon>Neoteleostei</taxon>
        <taxon>Acanthomorphata</taxon>
        <taxon>Ovalentaria</taxon>
        <taxon>Cichlomorphae</taxon>
        <taxon>Cichliformes</taxon>
        <taxon>Cichlidae</taxon>
        <taxon>African cichlids</taxon>
        <taxon>Pseudocrenilabrinae</taxon>
        <taxon>Haplochromini</taxon>
        <taxon>Pundamilia</taxon>
    </lineage>
</organism>
<protein>
    <submittedName>
        <fullName evidence="3">Adenosine deaminase domain-containing protein 2-like</fullName>
    </submittedName>
</protein>
<dbReference type="GO" id="GO:0006382">
    <property type="term" value="P:adenosine to inosine editing"/>
    <property type="evidence" value="ECO:0007669"/>
    <property type="project" value="TreeGrafter"/>
</dbReference>
<dbReference type="GO" id="GO:0003725">
    <property type="term" value="F:double-stranded RNA binding"/>
    <property type="evidence" value="ECO:0007669"/>
    <property type="project" value="TreeGrafter"/>
</dbReference>
<dbReference type="Ensembl" id="ENSPNYT00000021090.1">
    <property type="protein sequence ID" value="ENSPNYP00000020588.1"/>
    <property type="gene ID" value="ENSPNYG00000015559.1"/>
</dbReference>
<dbReference type="STRING" id="303518.ENSPNYP00000020588"/>
<dbReference type="GO" id="GO:0006396">
    <property type="term" value="P:RNA processing"/>
    <property type="evidence" value="ECO:0007669"/>
    <property type="project" value="InterPro"/>
</dbReference>
<feature type="compositionally biased region" description="Acidic residues" evidence="1">
    <location>
        <begin position="1"/>
        <end position="12"/>
    </location>
</feature>
<feature type="domain" description="A to I editase" evidence="2">
    <location>
        <begin position="94"/>
        <end position="406"/>
    </location>
</feature>
<dbReference type="GO" id="GO:0005730">
    <property type="term" value="C:nucleolus"/>
    <property type="evidence" value="ECO:0007669"/>
    <property type="project" value="TreeGrafter"/>
</dbReference>
<reference evidence="3" key="1">
    <citation type="submission" date="2023-09" db="UniProtKB">
        <authorList>
            <consortium name="Ensembl"/>
        </authorList>
    </citation>
    <scope>IDENTIFICATION</scope>
</reference>
<feature type="region of interest" description="Disordered" evidence="1">
    <location>
        <begin position="1"/>
        <end position="21"/>
    </location>
</feature>
<sequence length="414" mass="46239">MSTYAEDSDDEPAVLSLHGMSPPESILSDEDLLTEQVKDINQPDTTTKTEGTFDSLLKMCPDFYACKSHMAAFVLIREVLDTAGRPCEQYKVVAVGSGRSSCSEWLCYNGVMVHDSHAIIIARRALLRFLYKQLLLFFDADPKAKESCIFESSAASHQLQLKPKISLHLYTNQCPEGAPTNFYFKVSANDTWTSMVLQYHFKGLLVPVAYLDPSLWGAKVCCMSGSDKLCRWTVTGIQGALLSHFIQPLYITSMVLGQKLMNQEVSDITSKRLGDGWQIFLPQSYKKHDIVFVCGDYVGPVVPSLHHENLSINWCLGDQDIEVLDSSKGLIVEGSPSVSVPGYSSRLCKRALYSYFLKVAQLGGHTYLLELPTYHSVKVEASVYQTVKELVRQQFLENHAGLWNSKKLVDCFSA</sequence>
<dbReference type="Pfam" id="PF02137">
    <property type="entry name" value="A_deamin"/>
    <property type="match status" value="1"/>
</dbReference>
<dbReference type="GO" id="GO:0005737">
    <property type="term" value="C:cytoplasm"/>
    <property type="evidence" value="ECO:0007669"/>
    <property type="project" value="TreeGrafter"/>
</dbReference>
<dbReference type="AlphaFoldDB" id="A0A3B4GG74"/>
<dbReference type="InterPro" id="IPR002466">
    <property type="entry name" value="A_deamin"/>
</dbReference>
<dbReference type="GeneTree" id="ENSGT00940000166947"/>
<evidence type="ECO:0000313" key="3">
    <source>
        <dbReference type="Ensembl" id="ENSPNYP00000020588.1"/>
    </source>
</evidence>
<name>A0A3B4GG74_9CICH</name>
<accession>A0A3B4GG74</accession>
<proteinExistence type="predicted"/>
<evidence type="ECO:0000256" key="1">
    <source>
        <dbReference type="SAM" id="MobiDB-lite"/>
    </source>
</evidence>
<dbReference type="GO" id="GO:0008251">
    <property type="term" value="F:tRNA-specific adenosine deaminase activity"/>
    <property type="evidence" value="ECO:0007669"/>
    <property type="project" value="TreeGrafter"/>
</dbReference>
<dbReference type="SMART" id="SM00552">
    <property type="entry name" value="ADEAMc"/>
    <property type="match status" value="1"/>
</dbReference>
<evidence type="ECO:0000259" key="2">
    <source>
        <dbReference type="PROSITE" id="PS50141"/>
    </source>
</evidence>
<dbReference type="GO" id="GO:0003726">
    <property type="term" value="F:double-stranded RNA adenosine deaminase activity"/>
    <property type="evidence" value="ECO:0007669"/>
    <property type="project" value="TreeGrafter"/>
</dbReference>
<dbReference type="PANTHER" id="PTHR10910">
    <property type="entry name" value="EUKARYOTE SPECIFIC DSRNA BINDING PROTEIN"/>
    <property type="match status" value="1"/>
</dbReference>